<evidence type="ECO:0000313" key="11">
    <source>
        <dbReference type="Proteomes" id="UP000737171"/>
    </source>
</evidence>
<dbReference type="Gene3D" id="1.10.287.130">
    <property type="match status" value="1"/>
</dbReference>
<dbReference type="InterPro" id="IPR036097">
    <property type="entry name" value="HisK_dim/P_sf"/>
</dbReference>
<dbReference type="InterPro" id="IPR003594">
    <property type="entry name" value="HATPase_dom"/>
</dbReference>
<evidence type="ECO:0000256" key="3">
    <source>
        <dbReference type="ARBA" id="ARBA00022553"/>
    </source>
</evidence>
<dbReference type="EMBL" id="JABRWJ010000003">
    <property type="protein sequence ID" value="NRF67741.1"/>
    <property type="molecule type" value="Genomic_DNA"/>
</dbReference>
<proteinExistence type="predicted"/>
<dbReference type="PANTHER" id="PTHR43047">
    <property type="entry name" value="TWO-COMPONENT HISTIDINE PROTEIN KINASE"/>
    <property type="match status" value="1"/>
</dbReference>
<keyword evidence="4" id="KW-0808">Transferase</keyword>
<dbReference type="InterPro" id="IPR000014">
    <property type="entry name" value="PAS"/>
</dbReference>
<dbReference type="SUPFAM" id="SSF55874">
    <property type="entry name" value="ATPase domain of HSP90 chaperone/DNA topoisomerase II/histidine kinase"/>
    <property type="match status" value="1"/>
</dbReference>
<protein>
    <recommendedName>
        <fullName evidence="2">histidine kinase</fullName>
        <ecNumber evidence="2">2.7.13.3</ecNumber>
    </recommendedName>
</protein>
<evidence type="ECO:0000259" key="9">
    <source>
        <dbReference type="PROSITE" id="PS50113"/>
    </source>
</evidence>
<gene>
    <name evidence="10" type="ORF">HLB44_12160</name>
</gene>
<dbReference type="Gene3D" id="1.25.40.10">
    <property type="entry name" value="Tetratricopeptide repeat domain"/>
    <property type="match status" value="2"/>
</dbReference>
<keyword evidence="11" id="KW-1185">Reference proteome</keyword>
<dbReference type="Proteomes" id="UP000737171">
    <property type="component" value="Unassembled WGS sequence"/>
</dbReference>
<dbReference type="SUPFAM" id="SSF47384">
    <property type="entry name" value="Homodimeric domain of signal transducing histidine kinase"/>
    <property type="match status" value="1"/>
</dbReference>
<dbReference type="InterPro" id="IPR013656">
    <property type="entry name" value="PAS_4"/>
</dbReference>
<dbReference type="InterPro" id="IPR003661">
    <property type="entry name" value="HisK_dim/P_dom"/>
</dbReference>
<dbReference type="InterPro" id="IPR005467">
    <property type="entry name" value="His_kinase_dom"/>
</dbReference>
<evidence type="ECO:0000256" key="2">
    <source>
        <dbReference type="ARBA" id="ARBA00012438"/>
    </source>
</evidence>
<feature type="signal peptide" evidence="7">
    <location>
        <begin position="1"/>
        <end position="27"/>
    </location>
</feature>
<dbReference type="CDD" id="cd00082">
    <property type="entry name" value="HisKA"/>
    <property type="match status" value="1"/>
</dbReference>
<dbReference type="NCBIfam" id="TIGR00229">
    <property type="entry name" value="sensory_box"/>
    <property type="match status" value="1"/>
</dbReference>
<keyword evidence="6" id="KW-0175">Coiled coil</keyword>
<dbReference type="SMART" id="SM00388">
    <property type="entry name" value="HisKA"/>
    <property type="match status" value="1"/>
</dbReference>
<feature type="coiled-coil region" evidence="6">
    <location>
        <begin position="455"/>
        <end position="482"/>
    </location>
</feature>
<feature type="domain" description="PAC" evidence="9">
    <location>
        <begin position="565"/>
        <end position="621"/>
    </location>
</feature>
<accession>A0ABX2EGP2</accession>
<keyword evidence="3" id="KW-0597">Phosphoprotein</keyword>
<sequence>MKQRWWCRFAPALLALAGAAAGPGASAGPLEDWRAEAARVRLLADNDVPRALDEARRLQATLPPTATPADRVRALNVLTRAETYMGLTEPAEQHAAEAFALASRHDDRIGQAESDLSMVLNSVNQGRLDELVKATQRAVVTLEGTDRPDLLAEAMLRLTVMYRRFEQMDESVQVAVQAMEIARRSGHPLALAYAHQGLALAFGQSGRQTEALEHLEQVAAQARRVPSRMLEAFAIAGMGGDLANKGEHARAEQLARQALAMHREVGAPFAISFGLYGVANALTAAGRHAQALPPLDESIAIYARHPNPIGLWFSLNARSSVYQKLGDMARARIDAQQAHAQAKRVNHPIYLSGSATRLSSIAAASGDHRRAYELAVEAAEMTRKSVHDKAGARMLQLTQRYESESKQRAIDRLTRQTEQQQAQLLQHDLQQRWLGTLLVAVGLALVGTAVVVHRSRQAHRQLQRLNAQLQSSENAVRVLNAELEQRVSDRTAALRQQARYLRTLIDMLPMWAWFKDTKSRYLVTNRAHAQAQRLEVDAVVGRTDVELQPGAAAEASLLDDAQVMASGERTVIEQAFDDAQGTRWMEVFKAPVNDEDGSLLGTVGVAQDISERKATEAAREVALAEAERLAQLRSDFLAQMSHELRTPLSGILGFAEMLTAESVLTERQERCVRIIQQSGQHLLNLINDLLDMSRIDAGRLELSPTPVRLTEYLHEVSEMIAVKAEQKGLQLERVLAPDLPPALRLDDLRLRQVLLNLLSNAVKFSDSGQVTLRVGLAGTRQPRNGARLRFEVEDTGIGMSGLQLAKLFQPFEQVAEDRRRQGGAGLGLAISRQLVRLMGGDIQVDSRLGVGSRFWFELELMRCDPPETAAAAARETAAPREPLAPAQAQSAAQQWTVPPLEELERLQGLARIGDMRQIREQAQDLEQADPRFAAFAQHLRGLALDFRSQAVSEFIGFHAAQLQGQPAADAETAESDKN</sequence>
<dbReference type="Gene3D" id="3.30.450.20">
    <property type="entry name" value="PAS domain"/>
    <property type="match status" value="1"/>
</dbReference>
<evidence type="ECO:0000256" key="6">
    <source>
        <dbReference type="SAM" id="Coils"/>
    </source>
</evidence>
<dbReference type="SUPFAM" id="SSF48452">
    <property type="entry name" value="TPR-like"/>
    <property type="match status" value="2"/>
</dbReference>
<dbReference type="RefSeq" id="WP_173122830.1">
    <property type="nucleotide sequence ID" value="NZ_JABRWJ010000003.1"/>
</dbReference>
<evidence type="ECO:0000313" key="10">
    <source>
        <dbReference type="EMBL" id="NRF67741.1"/>
    </source>
</evidence>
<evidence type="ECO:0000256" key="4">
    <source>
        <dbReference type="ARBA" id="ARBA00022679"/>
    </source>
</evidence>
<dbReference type="InterPro" id="IPR036890">
    <property type="entry name" value="HATPase_C_sf"/>
</dbReference>
<dbReference type="CDD" id="cd16922">
    <property type="entry name" value="HATPase_EvgS-ArcB-TorS-like"/>
    <property type="match status" value="1"/>
</dbReference>
<feature type="chain" id="PRO_5046404003" description="histidine kinase" evidence="7">
    <location>
        <begin position="28"/>
        <end position="978"/>
    </location>
</feature>
<dbReference type="SUPFAM" id="SSF55785">
    <property type="entry name" value="PYP-like sensor domain (PAS domain)"/>
    <property type="match status" value="1"/>
</dbReference>
<dbReference type="SMART" id="SM00028">
    <property type="entry name" value="TPR"/>
    <property type="match status" value="5"/>
</dbReference>
<dbReference type="PRINTS" id="PR00344">
    <property type="entry name" value="BCTRLSENSOR"/>
</dbReference>
<dbReference type="EC" id="2.7.13.3" evidence="2"/>
<organism evidence="10 11">
    <name type="scientific">Pseudaquabacterium terrae</name>
    <dbReference type="NCBI Taxonomy" id="2732868"/>
    <lineage>
        <taxon>Bacteria</taxon>
        <taxon>Pseudomonadati</taxon>
        <taxon>Pseudomonadota</taxon>
        <taxon>Betaproteobacteria</taxon>
        <taxon>Burkholderiales</taxon>
        <taxon>Sphaerotilaceae</taxon>
        <taxon>Pseudaquabacterium</taxon>
    </lineage>
</organism>
<dbReference type="InterPro" id="IPR035965">
    <property type="entry name" value="PAS-like_dom_sf"/>
</dbReference>
<keyword evidence="7" id="KW-0732">Signal</keyword>
<feature type="domain" description="Histidine kinase" evidence="8">
    <location>
        <begin position="639"/>
        <end position="862"/>
    </location>
</feature>
<dbReference type="Pfam" id="PF02518">
    <property type="entry name" value="HATPase_c"/>
    <property type="match status" value="1"/>
</dbReference>
<reference evidence="10 11" key="1">
    <citation type="submission" date="2020-05" db="EMBL/GenBank/DDBJ databases">
        <title>Aquincola sp. isolate from soil.</title>
        <authorList>
            <person name="Han J."/>
            <person name="Kim D.-U."/>
        </authorList>
    </citation>
    <scope>NUCLEOTIDE SEQUENCE [LARGE SCALE GENOMIC DNA]</scope>
    <source>
        <strain evidence="10 11">S2</strain>
    </source>
</reference>
<dbReference type="Pfam" id="PF08448">
    <property type="entry name" value="PAS_4"/>
    <property type="match status" value="1"/>
</dbReference>
<dbReference type="SMART" id="SM00387">
    <property type="entry name" value="HATPase_c"/>
    <property type="match status" value="1"/>
</dbReference>
<dbReference type="Gene3D" id="3.30.565.10">
    <property type="entry name" value="Histidine kinase-like ATPase, C-terminal domain"/>
    <property type="match status" value="1"/>
</dbReference>
<dbReference type="InterPro" id="IPR011990">
    <property type="entry name" value="TPR-like_helical_dom_sf"/>
</dbReference>
<dbReference type="PROSITE" id="PS50113">
    <property type="entry name" value="PAC"/>
    <property type="match status" value="1"/>
</dbReference>
<comment type="caution">
    <text evidence="10">The sequence shown here is derived from an EMBL/GenBank/DDBJ whole genome shotgun (WGS) entry which is preliminary data.</text>
</comment>
<evidence type="ECO:0000256" key="5">
    <source>
        <dbReference type="ARBA" id="ARBA00022777"/>
    </source>
</evidence>
<comment type="catalytic activity">
    <reaction evidence="1">
        <text>ATP + protein L-histidine = ADP + protein N-phospho-L-histidine.</text>
        <dbReference type="EC" id="2.7.13.3"/>
    </reaction>
</comment>
<dbReference type="InterPro" id="IPR019734">
    <property type="entry name" value="TPR_rpt"/>
</dbReference>
<dbReference type="PROSITE" id="PS50109">
    <property type="entry name" value="HIS_KIN"/>
    <property type="match status" value="1"/>
</dbReference>
<evidence type="ECO:0000256" key="1">
    <source>
        <dbReference type="ARBA" id="ARBA00000085"/>
    </source>
</evidence>
<dbReference type="Pfam" id="PF00512">
    <property type="entry name" value="HisKA"/>
    <property type="match status" value="1"/>
</dbReference>
<dbReference type="Pfam" id="PF13374">
    <property type="entry name" value="TPR_10"/>
    <property type="match status" value="1"/>
</dbReference>
<evidence type="ECO:0000259" key="8">
    <source>
        <dbReference type="PROSITE" id="PS50109"/>
    </source>
</evidence>
<dbReference type="InterPro" id="IPR004358">
    <property type="entry name" value="Sig_transdc_His_kin-like_C"/>
</dbReference>
<keyword evidence="5" id="KW-0418">Kinase</keyword>
<dbReference type="InterPro" id="IPR000700">
    <property type="entry name" value="PAS-assoc_C"/>
</dbReference>
<name>A0ABX2EGP2_9BURK</name>
<evidence type="ECO:0000256" key="7">
    <source>
        <dbReference type="SAM" id="SignalP"/>
    </source>
</evidence>